<protein>
    <submittedName>
        <fullName evidence="3">Uncharacterized protein</fullName>
    </submittedName>
</protein>
<feature type="compositionally biased region" description="Basic and acidic residues" evidence="2">
    <location>
        <begin position="475"/>
        <end position="505"/>
    </location>
</feature>
<keyword evidence="4" id="KW-1185">Reference proteome</keyword>
<evidence type="ECO:0000256" key="1">
    <source>
        <dbReference type="SAM" id="Coils"/>
    </source>
</evidence>
<feature type="compositionally biased region" description="Basic and acidic residues" evidence="2">
    <location>
        <begin position="193"/>
        <end position="223"/>
    </location>
</feature>
<feature type="region of interest" description="Disordered" evidence="2">
    <location>
        <begin position="467"/>
        <end position="535"/>
    </location>
</feature>
<evidence type="ECO:0000313" key="4">
    <source>
        <dbReference type="Proteomes" id="UP000654075"/>
    </source>
</evidence>
<feature type="region of interest" description="Disordered" evidence="2">
    <location>
        <begin position="326"/>
        <end position="430"/>
    </location>
</feature>
<feature type="region of interest" description="Disordered" evidence="2">
    <location>
        <begin position="186"/>
        <end position="287"/>
    </location>
</feature>
<feature type="compositionally biased region" description="Basic and acidic residues" evidence="2">
    <location>
        <begin position="553"/>
        <end position="572"/>
    </location>
</feature>
<dbReference type="GO" id="GO:0006357">
    <property type="term" value="P:regulation of transcription by RNA polymerase II"/>
    <property type="evidence" value="ECO:0007669"/>
    <property type="project" value="TreeGrafter"/>
</dbReference>
<feature type="region of interest" description="Disordered" evidence="2">
    <location>
        <begin position="45"/>
        <end position="74"/>
    </location>
</feature>
<organism evidence="3 4">
    <name type="scientific">Polarella glacialis</name>
    <name type="common">Dinoflagellate</name>
    <dbReference type="NCBI Taxonomy" id="89957"/>
    <lineage>
        <taxon>Eukaryota</taxon>
        <taxon>Sar</taxon>
        <taxon>Alveolata</taxon>
        <taxon>Dinophyceae</taxon>
        <taxon>Suessiales</taxon>
        <taxon>Suessiaceae</taxon>
        <taxon>Polarella</taxon>
    </lineage>
</organism>
<dbReference type="EMBL" id="CAJNNV010003120">
    <property type="protein sequence ID" value="CAE8588406.1"/>
    <property type="molecule type" value="Genomic_DNA"/>
</dbReference>
<accession>A0A813DQ25</accession>
<feature type="coiled-coil region" evidence="1">
    <location>
        <begin position="812"/>
        <end position="846"/>
    </location>
</feature>
<dbReference type="Proteomes" id="UP000654075">
    <property type="component" value="Unassembled WGS sequence"/>
</dbReference>
<feature type="region of interest" description="Disordered" evidence="2">
    <location>
        <begin position="89"/>
        <end position="108"/>
    </location>
</feature>
<dbReference type="InterPro" id="IPR052130">
    <property type="entry name" value="AEBP2/jing_C2H2-ZnF"/>
</dbReference>
<evidence type="ECO:0000256" key="2">
    <source>
        <dbReference type="SAM" id="MobiDB-lite"/>
    </source>
</evidence>
<name>A0A813DQ25_POLGL</name>
<sequence>MQSQELRSECDDLRTKLALSTEEAGEAAIEQKNLEEKVQELQASLQTSLQASEGKAEEIHRESERWEQELQQERQAAEELKEQLVAVENSQREAADELQQGKASQQGLDAEMQELLEESKLRQESLANSNSTELAAYRASEMQSQELRSECDDLRTKLALSTEEAGEAAVEQKNLEEKVQELRASLQTSLQASEDKAEEIHRESERWEQELQQERQAAEELKEQLAAVENSQREAADELQQGKASQRGLDAEMQELLEESKLRQESLANSSSTELAAYRASEMQSQELRSECDDLRTKLALSTEEACKAAVEQKNLEEKVQELQASLQTSLQASEDKAEEIHRESERWEQELQQERQAAEELKEQLAAVEDSQREAADELQQGKASQRGLDAEMQELLEESKLRQESLANSSSTELAAYRASEMQSQELRSECDDLRTKLALSTEEAGEAAIEQKNLEEKVQELQASLQTSLQASEDKAEEIHRESERWEQELQQERQAAEELKEQLAAVEDSQREAADELQQGKASQQGLESDRKVLGEKCSELQSLLESAEQAKQRSGGESEAKEQHQAQEFEELLTTFNQTLAERSACQSLADKWEASSEVLSQQLEHLQSHGQLVCSEGEERVSQLHSELQARSFEESEALAQVELFRRECQQLQERQAEAGLEVFGELEEQKRLLEKEKQDAKQWRTIIIEEQDRSRALQEQLSDALRERLEAKRQEATQRRDVERLQRECEALSVRSRFDDESPEEIKVSLGRDEESSFVQNLPSPCRTRRPLGFSTNLGDEPCEPWLDSPSKSQSPVRGRQPAAAVDLRRIVDERRVEVQQLQEQLEEERHRHTLLEDDWRQHGEELLALVHSADLELVKRDAVLGERESRNSELSRRLSEQLEDLEFDKQDLSARKLLIAEKELKLQDREAALVKLELEADQRLLAAATANHDTAQNNAFFASPLAARSCGAGAAVLLAFQAVWRVAALYELASRHRLQSSAIPADAASEALPITRPLLQTVAAHPALGCPGPWAGSLAFWHSTLSSGKTGPPVGRGRNEGSWCRLQLARWAPPRQQELWNRLIWHLLDRAAMADVDFACASGVCDLVLRLGLSLVHRVTSTVTTPIVTVGTTSVTEQSASSQVMQGSLTFQLDGATSVQVQTAMSAFLMQILNVSASSLTVTARQLESRRLVEARRLTARWNVPFQAMVSQEQLPAVVSAAGALSGSSSKGRKQCTGAPVPSVGDPQGGSPCSQSESSRKVRDLSKVYCRVLASLLVPREGLWCPLCPEKVYCRVAAPPFVPREGRFARSVICACCPLCPVWEYCRVAALLLVPREGRLARSVCLVFCPLRPVWEYCRVAALLLMPREGVWCPLCPEKVYCRVATPPFVPRVGRLARSVI</sequence>
<feature type="compositionally biased region" description="Basic and acidic residues" evidence="2">
    <location>
        <begin position="54"/>
        <end position="74"/>
    </location>
</feature>
<feature type="coiled-coil region" evidence="1">
    <location>
        <begin position="641"/>
        <end position="742"/>
    </location>
</feature>
<evidence type="ECO:0000313" key="3">
    <source>
        <dbReference type="EMBL" id="CAE8588406.1"/>
    </source>
</evidence>
<dbReference type="GO" id="GO:0035098">
    <property type="term" value="C:ESC/E(Z) complex"/>
    <property type="evidence" value="ECO:0007669"/>
    <property type="project" value="TreeGrafter"/>
</dbReference>
<gene>
    <name evidence="3" type="ORF">PGLA1383_LOCUS7205</name>
</gene>
<dbReference type="PANTHER" id="PTHR46541">
    <property type="entry name" value="ZINC FINGER PROTEIN AEBP2"/>
    <property type="match status" value="1"/>
</dbReference>
<feature type="region of interest" description="Disordered" evidence="2">
    <location>
        <begin position="548"/>
        <end position="573"/>
    </location>
</feature>
<proteinExistence type="predicted"/>
<dbReference type="GO" id="GO:0008270">
    <property type="term" value="F:zinc ion binding"/>
    <property type="evidence" value="ECO:0007669"/>
    <property type="project" value="UniProtKB-KW"/>
</dbReference>
<feature type="compositionally biased region" description="Basic and acidic residues" evidence="2">
    <location>
        <begin position="334"/>
        <end position="364"/>
    </location>
</feature>
<feature type="coiled-coil region" evidence="1">
    <location>
        <begin position="883"/>
        <end position="946"/>
    </location>
</feature>
<feature type="region of interest" description="Disordered" evidence="2">
    <location>
        <begin position="781"/>
        <end position="811"/>
    </location>
</feature>
<comment type="caution">
    <text evidence="3">The sequence shown here is derived from an EMBL/GenBank/DDBJ whole genome shotgun (WGS) entry which is preliminary data.</text>
</comment>
<reference evidence="3" key="1">
    <citation type="submission" date="2021-02" db="EMBL/GenBank/DDBJ databases">
        <authorList>
            <person name="Dougan E. K."/>
            <person name="Rhodes N."/>
            <person name="Thang M."/>
            <person name="Chan C."/>
        </authorList>
    </citation>
    <scope>NUCLEOTIDE SEQUENCE</scope>
</reference>
<dbReference type="PANTHER" id="PTHR46541:SF1">
    <property type="entry name" value="ZINC FINGER PROTEIN AEBP2"/>
    <property type="match status" value="1"/>
</dbReference>
<keyword evidence="1" id="KW-0175">Coiled coil</keyword>
<feature type="region of interest" description="Disordered" evidence="2">
    <location>
        <begin position="1215"/>
        <end position="1246"/>
    </location>
</feature>